<feature type="compositionally biased region" description="Polar residues" evidence="1">
    <location>
        <begin position="72"/>
        <end position="90"/>
    </location>
</feature>
<comment type="caution">
    <text evidence="2">The sequence shown here is derived from an EMBL/GenBank/DDBJ whole genome shotgun (WGS) entry which is preliminary data.</text>
</comment>
<feature type="region of interest" description="Disordered" evidence="1">
    <location>
        <begin position="1"/>
        <end position="22"/>
    </location>
</feature>
<dbReference type="Proteomes" id="UP000624244">
    <property type="component" value="Unassembled WGS sequence"/>
</dbReference>
<gene>
    <name evidence="2" type="ORF">GGP41_000274</name>
</gene>
<feature type="compositionally biased region" description="Basic residues" evidence="1">
    <location>
        <begin position="9"/>
        <end position="18"/>
    </location>
</feature>
<dbReference type="PANTHER" id="PTHR37540:SF5">
    <property type="entry name" value="TRANSCRIPTION FACTOR DOMAIN-CONTAINING PROTEIN"/>
    <property type="match status" value="1"/>
</dbReference>
<feature type="region of interest" description="Disordered" evidence="1">
    <location>
        <begin position="54"/>
        <end position="94"/>
    </location>
</feature>
<dbReference type="AlphaFoldDB" id="A0A8H6DTL1"/>
<evidence type="ECO:0000256" key="1">
    <source>
        <dbReference type="SAM" id="MobiDB-lite"/>
    </source>
</evidence>
<feature type="region of interest" description="Disordered" evidence="1">
    <location>
        <begin position="140"/>
        <end position="160"/>
    </location>
</feature>
<evidence type="ECO:0000313" key="3">
    <source>
        <dbReference type="Proteomes" id="UP000624244"/>
    </source>
</evidence>
<name>A0A8H6DTL1_COCSA</name>
<accession>A0A8H6DTL1</accession>
<protein>
    <recommendedName>
        <fullName evidence="4">Transcription factor domain-containing protein</fullName>
    </recommendedName>
</protein>
<proteinExistence type="predicted"/>
<dbReference type="EMBL" id="WNKQ01000013">
    <property type="protein sequence ID" value="KAF5847562.1"/>
    <property type="molecule type" value="Genomic_DNA"/>
</dbReference>
<evidence type="ECO:0000313" key="2">
    <source>
        <dbReference type="EMBL" id="KAF5847562.1"/>
    </source>
</evidence>
<reference evidence="2" key="1">
    <citation type="submission" date="2019-11" db="EMBL/GenBank/DDBJ databases">
        <title>Bipolaris sorokiniana Genome sequencing.</title>
        <authorList>
            <person name="Wang H."/>
        </authorList>
    </citation>
    <scope>NUCLEOTIDE SEQUENCE</scope>
</reference>
<dbReference type="PANTHER" id="PTHR37540">
    <property type="entry name" value="TRANSCRIPTION FACTOR (ACR-2), PUTATIVE-RELATED-RELATED"/>
    <property type="match status" value="1"/>
</dbReference>
<dbReference type="OMA" id="SHVMYKH"/>
<organism evidence="2 3">
    <name type="scientific">Cochliobolus sativus</name>
    <name type="common">Common root rot and spot blotch fungus</name>
    <name type="synonym">Bipolaris sorokiniana</name>
    <dbReference type="NCBI Taxonomy" id="45130"/>
    <lineage>
        <taxon>Eukaryota</taxon>
        <taxon>Fungi</taxon>
        <taxon>Dikarya</taxon>
        <taxon>Ascomycota</taxon>
        <taxon>Pezizomycotina</taxon>
        <taxon>Dothideomycetes</taxon>
        <taxon>Pleosporomycetidae</taxon>
        <taxon>Pleosporales</taxon>
        <taxon>Pleosporineae</taxon>
        <taxon>Pleosporaceae</taxon>
        <taxon>Bipolaris</taxon>
    </lineage>
</organism>
<evidence type="ECO:0008006" key="4">
    <source>
        <dbReference type="Google" id="ProtNLM"/>
    </source>
</evidence>
<sequence>MASNDPKPSKRRTGRHRLPPLAQGPALQFIVATHPDDFRATTVLRNVRSHVMYKHQETRASSPATLARSREGSNGPSALTRTPSPATTDSFGILPTTAPVAPAYSRGYESTLSLHAFEAYSPSSPTDSLRSLAARILSMESPTSTHSAPPDCEESSEYPFPRSNNFQNESLGDLKREWIRNTVLFCHDQAWMRYVCDSHLSFLGHVYATLVYHDIDEGLLYDSRLTVFAKTKILRLISSRLDTDNATIICILHLIISEIGSVNEGVFSVHRDGLATCLRSHRGGLNSGVARFMTLIMLNFTIARNQPEYAEFTPWSPSKTLFENGILISPLWPPTTHTSQLYRVCSVGTAGIIMEIQNFTDMFLARWNHTGDGHTISSGQLANCDSQLQSIYSRLLLLPSTESDITPDWVYESCRIAALIYCRSMVHGISLADSASIVHPATARSDTKSVTLLSTLHETLERTNKQSCWSHDLAGVFLWVTLIGASASWASACLESKDDSQTAIWAAKCFSLHAVRAAVSVSCDHIDGTIYALRVFLKVRHWVAVKAGSLGLAR</sequence>